<organism evidence="3">
    <name type="scientific">mine drainage metagenome</name>
    <dbReference type="NCBI Taxonomy" id="410659"/>
    <lineage>
        <taxon>unclassified sequences</taxon>
        <taxon>metagenomes</taxon>
        <taxon>ecological metagenomes</taxon>
    </lineage>
</organism>
<comment type="caution">
    <text evidence="3">The sequence shown here is derived from an EMBL/GenBank/DDBJ whole genome shotgun (WGS) entry which is preliminary data.</text>
</comment>
<dbReference type="AlphaFoldDB" id="E6QQX4"/>
<dbReference type="GO" id="GO:0047372">
    <property type="term" value="F:monoacylglycerol lipase activity"/>
    <property type="evidence" value="ECO:0007669"/>
    <property type="project" value="TreeGrafter"/>
</dbReference>
<evidence type="ECO:0000259" key="2">
    <source>
        <dbReference type="Pfam" id="PF00561"/>
    </source>
</evidence>
<dbReference type="InterPro" id="IPR050960">
    <property type="entry name" value="AB_hydrolase_4_sf"/>
</dbReference>
<accession>E6QQX4</accession>
<keyword evidence="3" id="KW-0378">Hydrolase</keyword>
<comment type="similarity">
    <text evidence="1">Belongs to the AB hydrolase superfamily. AB hydrolase 4 family.</text>
</comment>
<dbReference type="InterPro" id="IPR000073">
    <property type="entry name" value="AB_hydrolase_1"/>
</dbReference>
<feature type="domain" description="AB hydrolase-1" evidence="2">
    <location>
        <begin position="58"/>
        <end position="297"/>
    </location>
</feature>
<gene>
    <name evidence="3" type="ORF">CARN7_0382</name>
</gene>
<dbReference type="SUPFAM" id="SSF53474">
    <property type="entry name" value="alpha/beta-Hydrolases"/>
    <property type="match status" value="1"/>
</dbReference>
<dbReference type="ESTHER" id="9zzzz-e6qqx4">
    <property type="family name" value="abh_upf0017"/>
</dbReference>
<dbReference type="NCBIfam" id="NF008218">
    <property type="entry name" value="PRK10985.1"/>
    <property type="match status" value="1"/>
</dbReference>
<dbReference type="PANTHER" id="PTHR10794:SF94">
    <property type="entry name" value="ESTERASE YHET-RELATED"/>
    <property type="match status" value="1"/>
</dbReference>
<dbReference type="EMBL" id="CABR01000043">
    <property type="protein sequence ID" value="CBI09645.1"/>
    <property type="molecule type" value="Genomic_DNA"/>
</dbReference>
<dbReference type="Pfam" id="PF00561">
    <property type="entry name" value="Abhydrolase_1"/>
    <property type="match status" value="1"/>
</dbReference>
<reference evidence="3" key="1">
    <citation type="submission" date="2009-10" db="EMBL/GenBank/DDBJ databases">
        <title>Diversity of trophic interactions inside an arsenic-rich microbial ecosystem.</title>
        <authorList>
            <person name="Bertin P.N."/>
            <person name="Heinrich-Salmeron A."/>
            <person name="Pelletier E."/>
            <person name="Goulhen-Chollet F."/>
            <person name="Arsene-Ploetze F."/>
            <person name="Gallien S."/>
            <person name="Calteau A."/>
            <person name="Vallenet D."/>
            <person name="Casiot C."/>
            <person name="Chane-Woon-Ming B."/>
            <person name="Giloteaux L."/>
            <person name="Barakat M."/>
            <person name="Bonnefoy V."/>
            <person name="Bruneel O."/>
            <person name="Chandler M."/>
            <person name="Cleiss J."/>
            <person name="Duran R."/>
            <person name="Elbaz-Poulichet F."/>
            <person name="Fonknechten N."/>
            <person name="Lauga B."/>
            <person name="Mornico D."/>
            <person name="Ortet P."/>
            <person name="Schaeffer C."/>
            <person name="Siguier P."/>
            <person name="Alexander Thil Smith A."/>
            <person name="Van Dorsselaer A."/>
            <person name="Weissenbach J."/>
            <person name="Medigue C."/>
            <person name="Le Paslier D."/>
        </authorList>
    </citation>
    <scope>NUCLEOTIDE SEQUENCE</scope>
</reference>
<dbReference type="PANTHER" id="PTHR10794">
    <property type="entry name" value="ABHYDROLASE DOMAIN-CONTAINING PROTEIN"/>
    <property type="match status" value="1"/>
</dbReference>
<protein>
    <submittedName>
        <fullName evidence="3">Putative alpha/beta hydrolase, YheT type</fullName>
    </submittedName>
</protein>
<evidence type="ECO:0000256" key="1">
    <source>
        <dbReference type="ARBA" id="ARBA00010884"/>
    </source>
</evidence>
<name>E6QQX4_9ZZZZ</name>
<dbReference type="InterPro" id="IPR012020">
    <property type="entry name" value="ABHD4"/>
</dbReference>
<evidence type="ECO:0000313" key="3">
    <source>
        <dbReference type="EMBL" id="CBI09645.1"/>
    </source>
</evidence>
<sequence>MAESSYLSPAWLPGGHLQTLYPYFFSPKPSLAYRRERWELPDGDFLDADWLDGSPSAPLLVLFHGLEGNAQGHYALALMQEVKKLGWGGVVVHFRGCSGTPNRLARAYFAGDSAEIDWVLNRLRTQHSGNLYAVGYSLGGNALLRWLGEQGTDATTVLNAAAAVSAPLDLMTAGHTLDQGINRLLYVRHFLRSLKHKVRLKARHYPHLFNTQAIKQANTLWQFDHHYTAPLHGYRSANDYWTRAASLPVLQHIAVPTLLINARNDPFLPGHALPETNQVSSSVTLDFPAQGGHVGFVSGHFPGHVQWLPTRIMTFFAQSENRIKPGNGGWTR</sequence>
<proteinExistence type="inferred from homology"/>
<dbReference type="InterPro" id="IPR029058">
    <property type="entry name" value="AB_hydrolase_fold"/>
</dbReference>
<dbReference type="PIRSF" id="PIRSF005211">
    <property type="entry name" value="Ab_hydro_YheT"/>
    <property type="match status" value="1"/>
</dbReference>
<dbReference type="Gene3D" id="3.40.50.1820">
    <property type="entry name" value="alpha/beta hydrolase"/>
    <property type="match status" value="1"/>
</dbReference>
<dbReference type="GO" id="GO:0034338">
    <property type="term" value="F:short-chain carboxylesterase activity"/>
    <property type="evidence" value="ECO:0007669"/>
    <property type="project" value="TreeGrafter"/>
</dbReference>